<dbReference type="InterPro" id="IPR039481">
    <property type="entry name" value="EXOC2/Sec5_N_dom"/>
</dbReference>
<dbReference type="GO" id="GO:0000145">
    <property type="term" value="C:exocyst"/>
    <property type="evidence" value="ECO:0007669"/>
    <property type="project" value="UniProtKB-UniRule"/>
</dbReference>
<name>A0A8J7NTD3_ATRSP</name>
<evidence type="ECO:0000256" key="4">
    <source>
        <dbReference type="RuleBase" id="RU365069"/>
    </source>
</evidence>
<keyword evidence="7" id="KW-1185">Reference proteome</keyword>
<accession>A0A8J7NTD3</accession>
<comment type="subunit">
    <text evidence="4">Component of the exocyst complex.</text>
</comment>
<feature type="non-terminal residue" evidence="6">
    <location>
        <position position="1"/>
    </location>
</feature>
<organism evidence="6 7">
    <name type="scientific">Atractosteus spatula</name>
    <name type="common">Alligator gar</name>
    <name type="synonym">Lepisosteus spatula</name>
    <dbReference type="NCBI Taxonomy" id="7917"/>
    <lineage>
        <taxon>Eukaryota</taxon>
        <taxon>Metazoa</taxon>
        <taxon>Chordata</taxon>
        <taxon>Craniata</taxon>
        <taxon>Vertebrata</taxon>
        <taxon>Euteleostomi</taxon>
        <taxon>Actinopterygii</taxon>
        <taxon>Neopterygii</taxon>
        <taxon>Holostei</taxon>
        <taxon>Semionotiformes</taxon>
        <taxon>Lepisosteidae</taxon>
        <taxon>Atractosteus</taxon>
    </lineage>
</organism>
<protein>
    <recommendedName>
        <fullName evidence="4">Exocyst complex component 2</fullName>
    </recommendedName>
</protein>
<dbReference type="Proteomes" id="UP000736164">
    <property type="component" value="Unassembled WGS sequence"/>
</dbReference>
<reference evidence="6" key="1">
    <citation type="journal article" date="2021" name="Cell">
        <title>Tracing the genetic footprints of vertebrate landing in non-teleost ray-finned fishes.</title>
        <authorList>
            <person name="Bi X."/>
            <person name="Wang K."/>
            <person name="Yang L."/>
            <person name="Pan H."/>
            <person name="Jiang H."/>
            <person name="Wei Q."/>
            <person name="Fang M."/>
            <person name="Yu H."/>
            <person name="Zhu C."/>
            <person name="Cai Y."/>
            <person name="He Y."/>
            <person name="Gan X."/>
            <person name="Zeng H."/>
            <person name="Yu D."/>
            <person name="Zhu Y."/>
            <person name="Jiang H."/>
            <person name="Qiu Q."/>
            <person name="Yang H."/>
            <person name="Zhang Y.E."/>
            <person name="Wang W."/>
            <person name="Zhu M."/>
            <person name="He S."/>
            <person name="Zhang G."/>
        </authorList>
    </citation>
    <scope>NUCLEOTIDE SEQUENCE</scope>
    <source>
        <strain evidence="6">Allg_001</strain>
    </source>
</reference>
<evidence type="ECO:0000313" key="7">
    <source>
        <dbReference type="Proteomes" id="UP000736164"/>
    </source>
</evidence>
<dbReference type="GO" id="GO:0006893">
    <property type="term" value="P:Golgi to plasma membrane transport"/>
    <property type="evidence" value="ECO:0007669"/>
    <property type="project" value="UniProtKB-UniRule"/>
</dbReference>
<feature type="non-terminal residue" evidence="6">
    <location>
        <position position="112"/>
    </location>
</feature>
<evidence type="ECO:0000256" key="1">
    <source>
        <dbReference type="ARBA" id="ARBA00010578"/>
    </source>
</evidence>
<comment type="similarity">
    <text evidence="1 4">Belongs to the SEC5 family.</text>
</comment>
<evidence type="ECO:0000256" key="3">
    <source>
        <dbReference type="ARBA" id="ARBA00022483"/>
    </source>
</evidence>
<keyword evidence="3 4" id="KW-0268">Exocytosis</keyword>
<proteinExistence type="inferred from homology"/>
<dbReference type="InterPro" id="IPR029175">
    <property type="entry name" value="EXOC2/Sec5"/>
</dbReference>
<keyword evidence="4" id="KW-0653">Protein transport</keyword>
<sequence length="112" mass="12676">MPMDIASPDLFGSIHEDFSPSPEQRLLIILSNCQYLEKHTFLNLAEHFEKHGFQGTEKITRVSVESVRGLDQRLFESYIEMKADPIVGSLEPGMYAGYFDWKDCPPPAGSLL</sequence>
<dbReference type="AlphaFoldDB" id="A0A8J7NTD3"/>
<gene>
    <name evidence="6" type="primary">Exoc2_1</name>
    <name evidence="6" type="ORF">GTO95_0008899</name>
</gene>
<dbReference type="GO" id="GO:0015031">
    <property type="term" value="P:protein transport"/>
    <property type="evidence" value="ECO:0007669"/>
    <property type="project" value="UniProtKB-KW"/>
</dbReference>
<evidence type="ECO:0000259" key="5">
    <source>
        <dbReference type="Pfam" id="PF15469"/>
    </source>
</evidence>
<dbReference type="PANTHER" id="PTHR13043">
    <property type="entry name" value="EXOCYST COMPLEX COMPONENT SEC5"/>
    <property type="match status" value="1"/>
</dbReference>
<comment type="caution">
    <text evidence="6">The sequence shown here is derived from an EMBL/GenBank/DDBJ whole genome shotgun (WGS) entry which is preliminary data.</text>
</comment>
<dbReference type="PANTHER" id="PTHR13043:SF1">
    <property type="entry name" value="EXOCYST COMPLEX COMPONENT 2"/>
    <property type="match status" value="1"/>
</dbReference>
<comment type="function">
    <text evidence="4">Component of the exocyst complex involved in the docking of exocytic vesicles with fusion sites on the plasma membrane.</text>
</comment>
<dbReference type="EMBL" id="JAAWVO010038322">
    <property type="protein sequence ID" value="MBN3318088.1"/>
    <property type="molecule type" value="Genomic_DNA"/>
</dbReference>
<dbReference type="Pfam" id="PF15469">
    <property type="entry name" value="Sec5"/>
    <property type="match status" value="1"/>
</dbReference>
<keyword evidence="2 4" id="KW-0813">Transport</keyword>
<feature type="domain" description="Exocyst complex component EXOC2/Sec5 N-terminal" evidence="5">
    <location>
        <begin position="21"/>
        <end position="108"/>
    </location>
</feature>
<evidence type="ECO:0000256" key="2">
    <source>
        <dbReference type="ARBA" id="ARBA00022448"/>
    </source>
</evidence>
<dbReference type="GO" id="GO:0006887">
    <property type="term" value="P:exocytosis"/>
    <property type="evidence" value="ECO:0007669"/>
    <property type="project" value="UniProtKB-KW"/>
</dbReference>
<evidence type="ECO:0000313" key="6">
    <source>
        <dbReference type="EMBL" id="MBN3318088.1"/>
    </source>
</evidence>